<dbReference type="Proteomes" id="UP000305067">
    <property type="component" value="Unassembled WGS sequence"/>
</dbReference>
<keyword evidence="2" id="KW-1185">Reference proteome</keyword>
<name>A0A5C3Q063_9AGAR</name>
<evidence type="ECO:0000313" key="2">
    <source>
        <dbReference type="Proteomes" id="UP000305067"/>
    </source>
</evidence>
<gene>
    <name evidence="1" type="ORF">BDV98DRAFT_598839</name>
</gene>
<proteinExistence type="predicted"/>
<protein>
    <submittedName>
        <fullName evidence="1">Uncharacterized protein</fullName>
    </submittedName>
</protein>
<sequence>MADIVRNGYPAANAFIKSAMTLATEENLKGIYNFSIDKYAAGSFKKLKDAKVNNDSETVLTTTSSKGKMRERKKYTSQPPRAAMWCNVHKLISHNTTNCNAKGGGAHGLTDKEVKAKKAADAHACPKKRVWKSSEGIIYHFVDSDNSKTIASIQPEEAHIAAIFATPANATPA</sequence>
<dbReference type="EMBL" id="ML178904">
    <property type="protein sequence ID" value="TFK95211.1"/>
    <property type="molecule type" value="Genomic_DNA"/>
</dbReference>
<dbReference type="AlphaFoldDB" id="A0A5C3Q063"/>
<organism evidence="1 2">
    <name type="scientific">Pterulicium gracile</name>
    <dbReference type="NCBI Taxonomy" id="1884261"/>
    <lineage>
        <taxon>Eukaryota</taxon>
        <taxon>Fungi</taxon>
        <taxon>Dikarya</taxon>
        <taxon>Basidiomycota</taxon>
        <taxon>Agaricomycotina</taxon>
        <taxon>Agaricomycetes</taxon>
        <taxon>Agaricomycetidae</taxon>
        <taxon>Agaricales</taxon>
        <taxon>Pleurotineae</taxon>
        <taxon>Pterulaceae</taxon>
        <taxon>Pterulicium</taxon>
    </lineage>
</organism>
<evidence type="ECO:0000313" key="1">
    <source>
        <dbReference type="EMBL" id="TFK95211.1"/>
    </source>
</evidence>
<accession>A0A5C3Q063</accession>
<reference evidence="1 2" key="1">
    <citation type="journal article" date="2019" name="Nat. Ecol. Evol.">
        <title>Megaphylogeny resolves global patterns of mushroom evolution.</title>
        <authorList>
            <person name="Varga T."/>
            <person name="Krizsan K."/>
            <person name="Foldi C."/>
            <person name="Dima B."/>
            <person name="Sanchez-Garcia M."/>
            <person name="Sanchez-Ramirez S."/>
            <person name="Szollosi G.J."/>
            <person name="Szarkandi J.G."/>
            <person name="Papp V."/>
            <person name="Albert L."/>
            <person name="Andreopoulos W."/>
            <person name="Angelini C."/>
            <person name="Antonin V."/>
            <person name="Barry K.W."/>
            <person name="Bougher N.L."/>
            <person name="Buchanan P."/>
            <person name="Buyck B."/>
            <person name="Bense V."/>
            <person name="Catcheside P."/>
            <person name="Chovatia M."/>
            <person name="Cooper J."/>
            <person name="Damon W."/>
            <person name="Desjardin D."/>
            <person name="Finy P."/>
            <person name="Geml J."/>
            <person name="Haridas S."/>
            <person name="Hughes K."/>
            <person name="Justo A."/>
            <person name="Karasinski D."/>
            <person name="Kautmanova I."/>
            <person name="Kiss B."/>
            <person name="Kocsube S."/>
            <person name="Kotiranta H."/>
            <person name="LaButti K.M."/>
            <person name="Lechner B.E."/>
            <person name="Liimatainen K."/>
            <person name="Lipzen A."/>
            <person name="Lukacs Z."/>
            <person name="Mihaltcheva S."/>
            <person name="Morgado L.N."/>
            <person name="Niskanen T."/>
            <person name="Noordeloos M.E."/>
            <person name="Ohm R.A."/>
            <person name="Ortiz-Santana B."/>
            <person name="Ovrebo C."/>
            <person name="Racz N."/>
            <person name="Riley R."/>
            <person name="Savchenko A."/>
            <person name="Shiryaev A."/>
            <person name="Soop K."/>
            <person name="Spirin V."/>
            <person name="Szebenyi C."/>
            <person name="Tomsovsky M."/>
            <person name="Tulloss R.E."/>
            <person name="Uehling J."/>
            <person name="Grigoriev I.V."/>
            <person name="Vagvolgyi C."/>
            <person name="Papp T."/>
            <person name="Martin F.M."/>
            <person name="Miettinen O."/>
            <person name="Hibbett D.S."/>
            <person name="Nagy L.G."/>
        </authorList>
    </citation>
    <scope>NUCLEOTIDE SEQUENCE [LARGE SCALE GENOMIC DNA]</scope>
    <source>
        <strain evidence="1 2">CBS 309.79</strain>
    </source>
</reference>